<evidence type="ECO:0000313" key="4">
    <source>
        <dbReference type="EMBL" id="SOS58328.1"/>
    </source>
</evidence>
<name>A0A2I2LFL0_9FLAO</name>
<evidence type="ECO:0000256" key="1">
    <source>
        <dbReference type="ARBA" id="ARBA00022516"/>
    </source>
</evidence>
<dbReference type="EMBL" id="OENE01000004">
    <property type="protein sequence ID" value="SOS58328.1"/>
    <property type="molecule type" value="Genomic_DNA"/>
</dbReference>
<dbReference type="GO" id="GO:0008770">
    <property type="term" value="F:[acyl-carrier-protein] phosphodiesterase activity"/>
    <property type="evidence" value="ECO:0007669"/>
    <property type="project" value="InterPro"/>
</dbReference>
<dbReference type="RefSeq" id="WP_172504837.1">
    <property type="nucleotide sequence ID" value="NZ_OENE01000004.1"/>
</dbReference>
<dbReference type="PANTHER" id="PTHR38764:SF1">
    <property type="entry name" value="ACYL CARRIER PROTEIN PHOSPHODIESTERASE"/>
    <property type="match status" value="1"/>
</dbReference>
<keyword evidence="1" id="KW-0444">Lipid biosynthesis</keyword>
<organism evidence="4 5">
    <name type="scientific">Tenacibaculum finnmarkense genomovar ulcerans</name>
    <dbReference type="NCBI Taxonomy" id="2781388"/>
    <lineage>
        <taxon>Bacteria</taxon>
        <taxon>Pseudomonadati</taxon>
        <taxon>Bacteroidota</taxon>
        <taxon>Flavobacteriia</taxon>
        <taxon>Flavobacteriales</taxon>
        <taxon>Flavobacteriaceae</taxon>
        <taxon>Tenacibaculum</taxon>
        <taxon>Tenacibaculum finnmarkense</taxon>
    </lineage>
</organism>
<evidence type="ECO:0000256" key="3">
    <source>
        <dbReference type="ARBA" id="ARBA00023098"/>
    </source>
</evidence>
<proteinExistence type="predicted"/>
<evidence type="ECO:0000256" key="2">
    <source>
        <dbReference type="ARBA" id="ARBA00022801"/>
    </source>
</evidence>
<dbReference type="Pfam" id="PF04336">
    <property type="entry name" value="ACP_PD"/>
    <property type="match status" value="1"/>
</dbReference>
<evidence type="ECO:0000313" key="5">
    <source>
        <dbReference type="Proteomes" id="UP000490060"/>
    </source>
</evidence>
<dbReference type="Proteomes" id="UP000490060">
    <property type="component" value="Unassembled WGS sequence"/>
</dbReference>
<keyword evidence="2" id="KW-0378">Hydrolase</keyword>
<reference evidence="4 5" key="1">
    <citation type="submission" date="2017-11" db="EMBL/GenBank/DDBJ databases">
        <authorList>
            <person name="Duchaud E."/>
        </authorList>
    </citation>
    <scope>NUCLEOTIDE SEQUENCE [LARGE SCALE GENOMIC DNA]</scope>
    <source>
        <strain evidence="4 5">TNO010</strain>
    </source>
</reference>
<dbReference type="PIRSF" id="PIRSF011489">
    <property type="entry name" value="DUF479"/>
    <property type="match status" value="1"/>
</dbReference>
<gene>
    <name evidence="4" type="ORF">TNO010_120132</name>
</gene>
<dbReference type="PANTHER" id="PTHR38764">
    <property type="entry name" value="ACYL CARRIER PROTEIN PHOSPHODIESTERASE"/>
    <property type="match status" value="1"/>
</dbReference>
<keyword evidence="3" id="KW-0443">Lipid metabolism</keyword>
<dbReference type="GO" id="GO:0006633">
    <property type="term" value="P:fatty acid biosynthetic process"/>
    <property type="evidence" value="ECO:0007669"/>
    <property type="project" value="InterPro"/>
</dbReference>
<dbReference type="InterPro" id="IPR007431">
    <property type="entry name" value="ACP_PD"/>
</dbReference>
<accession>A0A2I2LFL0</accession>
<protein>
    <submittedName>
        <fullName evidence="4">ACP phosphodiesterase</fullName>
    </submittedName>
</protein>
<dbReference type="AlphaFoldDB" id="A0A2I2LFL0"/>
<sequence length="199" mass="23802">MNLLSHLYLSGNDTQLMIGNFIADHIKGNKITHFNPQIQKGILLHRQIDTYTDAHKIVRKSKRRLHERYRHYDGVIIDIFFDHFLAKNWAIYSEIPLDIYVNSVYQLLEENKQILPEKTQKLLPNMIQYNWLYNYQFTNGIQEVLNGINKRTQGKSQMNLASEDLENHYRLFEEDFTLFFEDLRSFCSVKITEIKEEEK</sequence>